<evidence type="ECO:0000313" key="3">
    <source>
        <dbReference type="Proteomes" id="UP000777438"/>
    </source>
</evidence>
<keyword evidence="3" id="KW-1185">Reference proteome</keyword>
<organism evidence="2 3">
    <name type="scientific">Thelonectria olida</name>
    <dbReference type="NCBI Taxonomy" id="1576542"/>
    <lineage>
        <taxon>Eukaryota</taxon>
        <taxon>Fungi</taxon>
        <taxon>Dikarya</taxon>
        <taxon>Ascomycota</taxon>
        <taxon>Pezizomycotina</taxon>
        <taxon>Sordariomycetes</taxon>
        <taxon>Hypocreomycetidae</taxon>
        <taxon>Hypocreales</taxon>
        <taxon>Nectriaceae</taxon>
        <taxon>Thelonectria</taxon>
    </lineage>
</organism>
<feature type="transmembrane region" description="Helical" evidence="1">
    <location>
        <begin position="41"/>
        <end position="59"/>
    </location>
</feature>
<sequence>MMNPRLLFSSSSSVAFQGSVLFCPVQFPIGHRRLQLARSSLCYCSFLIAFNNLIGFYYYEYSYLLPKCGRRFQIDREN</sequence>
<keyword evidence="1" id="KW-0472">Membrane</keyword>
<proteinExistence type="predicted"/>
<keyword evidence="1" id="KW-1133">Transmembrane helix</keyword>
<reference evidence="2 3" key="1">
    <citation type="journal article" date="2021" name="Nat. Commun.">
        <title>Genetic determinants of endophytism in the Arabidopsis root mycobiome.</title>
        <authorList>
            <person name="Mesny F."/>
            <person name="Miyauchi S."/>
            <person name="Thiergart T."/>
            <person name="Pickel B."/>
            <person name="Atanasova L."/>
            <person name="Karlsson M."/>
            <person name="Huettel B."/>
            <person name="Barry K.W."/>
            <person name="Haridas S."/>
            <person name="Chen C."/>
            <person name="Bauer D."/>
            <person name="Andreopoulos W."/>
            <person name="Pangilinan J."/>
            <person name="LaButti K."/>
            <person name="Riley R."/>
            <person name="Lipzen A."/>
            <person name="Clum A."/>
            <person name="Drula E."/>
            <person name="Henrissat B."/>
            <person name="Kohler A."/>
            <person name="Grigoriev I.V."/>
            <person name="Martin F.M."/>
            <person name="Hacquard S."/>
        </authorList>
    </citation>
    <scope>NUCLEOTIDE SEQUENCE [LARGE SCALE GENOMIC DNA]</scope>
    <source>
        <strain evidence="2 3">MPI-CAGE-CH-0241</strain>
    </source>
</reference>
<dbReference type="Proteomes" id="UP000777438">
    <property type="component" value="Unassembled WGS sequence"/>
</dbReference>
<protein>
    <submittedName>
        <fullName evidence="2">Uncharacterized protein</fullName>
    </submittedName>
</protein>
<feature type="transmembrane region" description="Helical" evidence="1">
    <location>
        <begin position="6"/>
        <end position="29"/>
    </location>
</feature>
<name>A0A9P8WF13_9HYPO</name>
<keyword evidence="1" id="KW-0812">Transmembrane</keyword>
<evidence type="ECO:0000256" key="1">
    <source>
        <dbReference type="SAM" id="Phobius"/>
    </source>
</evidence>
<evidence type="ECO:0000313" key="2">
    <source>
        <dbReference type="EMBL" id="KAH6895250.1"/>
    </source>
</evidence>
<dbReference type="AlphaFoldDB" id="A0A9P8WF13"/>
<accession>A0A9P8WF13</accession>
<comment type="caution">
    <text evidence="2">The sequence shown here is derived from an EMBL/GenBank/DDBJ whole genome shotgun (WGS) entry which is preliminary data.</text>
</comment>
<gene>
    <name evidence="2" type="ORF">B0T10DRAFT_477478</name>
</gene>
<dbReference type="EMBL" id="JAGPYM010000004">
    <property type="protein sequence ID" value="KAH6895250.1"/>
    <property type="molecule type" value="Genomic_DNA"/>
</dbReference>